<gene>
    <name evidence="1" type="ORF">A3C20_02110</name>
</gene>
<dbReference type="InterPro" id="IPR001940">
    <property type="entry name" value="Peptidase_S1C"/>
</dbReference>
<dbReference type="GO" id="GO:0004252">
    <property type="term" value="F:serine-type endopeptidase activity"/>
    <property type="evidence" value="ECO:0007669"/>
    <property type="project" value="InterPro"/>
</dbReference>
<dbReference type="PANTHER" id="PTHR43019:SF23">
    <property type="entry name" value="PROTEASE DO-LIKE 5, CHLOROPLASTIC"/>
    <property type="match status" value="1"/>
</dbReference>
<dbReference type="PANTHER" id="PTHR43019">
    <property type="entry name" value="SERINE ENDOPROTEASE DEGS"/>
    <property type="match status" value="1"/>
</dbReference>
<evidence type="ECO:0000313" key="2">
    <source>
        <dbReference type="Proteomes" id="UP000176914"/>
    </source>
</evidence>
<reference evidence="1 2" key="1">
    <citation type="journal article" date="2016" name="Nat. Commun.">
        <title>Thousands of microbial genomes shed light on interconnected biogeochemical processes in an aquifer system.</title>
        <authorList>
            <person name="Anantharaman K."/>
            <person name="Brown C.T."/>
            <person name="Hug L.A."/>
            <person name="Sharon I."/>
            <person name="Castelle C.J."/>
            <person name="Probst A.J."/>
            <person name="Thomas B.C."/>
            <person name="Singh A."/>
            <person name="Wilkins M.J."/>
            <person name="Karaoz U."/>
            <person name="Brodie E.L."/>
            <person name="Williams K.H."/>
            <person name="Hubbard S.S."/>
            <person name="Banfield J.F."/>
        </authorList>
    </citation>
    <scope>NUCLEOTIDE SEQUENCE [LARGE SCALE GENOMIC DNA]</scope>
</reference>
<proteinExistence type="predicted"/>
<dbReference type="AlphaFoldDB" id="A0A1F6E479"/>
<dbReference type="EMBL" id="MFLL01000032">
    <property type="protein sequence ID" value="OGG68505.1"/>
    <property type="molecule type" value="Genomic_DNA"/>
</dbReference>
<dbReference type="InterPro" id="IPR009003">
    <property type="entry name" value="Peptidase_S1_PA"/>
</dbReference>
<evidence type="ECO:0008006" key="3">
    <source>
        <dbReference type="Google" id="ProtNLM"/>
    </source>
</evidence>
<dbReference type="Proteomes" id="UP000176914">
    <property type="component" value="Unassembled WGS sequence"/>
</dbReference>
<dbReference type="InterPro" id="IPR043504">
    <property type="entry name" value="Peptidase_S1_PA_chymotrypsin"/>
</dbReference>
<dbReference type="Pfam" id="PF13365">
    <property type="entry name" value="Trypsin_2"/>
    <property type="match status" value="1"/>
</dbReference>
<accession>A0A1F6E479</accession>
<comment type="caution">
    <text evidence="1">The sequence shown here is derived from an EMBL/GenBank/DDBJ whole genome shotgun (WGS) entry which is preliminary data.</text>
</comment>
<dbReference type="SUPFAM" id="SSF50494">
    <property type="entry name" value="Trypsin-like serine proteases"/>
    <property type="match status" value="1"/>
</dbReference>
<name>A0A1F6E479_9BACT</name>
<dbReference type="PRINTS" id="PR00834">
    <property type="entry name" value="PROTEASES2C"/>
</dbReference>
<organism evidence="1 2">
    <name type="scientific">Candidatus Kaiserbacteria bacterium RIFCSPHIGHO2_02_FULL_55_25</name>
    <dbReference type="NCBI Taxonomy" id="1798498"/>
    <lineage>
        <taxon>Bacteria</taxon>
        <taxon>Candidatus Kaiseribacteriota</taxon>
    </lineage>
</organism>
<sequence>MALLNPLHLKSVVAIGALNKRKKFTCQATGFLVGFLAKNSKDPTKRAYYVFLVTNRHVFDGKDGAHLRFNLQNGKSEVVPQALKFPNNELRWLAHPNKKVDLALLNVNPQVLVQHGIDYIFFNEEMFAYQRDFGRLGISVGDDVFALGFPMGFAGITQNFPYAKTGIISRFDKELLRSNKAFLVDSSIFPGNSGGPVILRPTNTALANTKVVSSAYLLGAITGYLPYREELWTHQTNPPTVVSLEREHSGLSFVVPMDYVKQIFGRWIKAKKRLEKAQESNGGQPAAPDIKTSV</sequence>
<protein>
    <recommendedName>
        <fullName evidence="3">Serine protease</fullName>
    </recommendedName>
</protein>
<dbReference type="GO" id="GO:0006508">
    <property type="term" value="P:proteolysis"/>
    <property type="evidence" value="ECO:0007669"/>
    <property type="project" value="InterPro"/>
</dbReference>
<evidence type="ECO:0000313" key="1">
    <source>
        <dbReference type="EMBL" id="OGG68505.1"/>
    </source>
</evidence>
<dbReference type="Gene3D" id="2.40.10.10">
    <property type="entry name" value="Trypsin-like serine proteases"/>
    <property type="match status" value="1"/>
</dbReference>